<reference evidence="2" key="1">
    <citation type="submission" date="2021-01" db="EMBL/GenBank/DDBJ databases">
        <title>Ramlibacter sp. strain AW1 16S ribosomal RNA gene Genome sequencing and assembly.</title>
        <authorList>
            <person name="Kang M."/>
        </authorList>
    </citation>
    <scope>NUCLEOTIDE SEQUENCE</scope>
    <source>
        <strain evidence="2">AW1</strain>
    </source>
</reference>
<protein>
    <recommendedName>
        <fullName evidence="1">Type 4 fimbrial biogenesis protein PilX N-terminal domain-containing protein</fullName>
    </recommendedName>
</protein>
<dbReference type="AlphaFoldDB" id="A0A937D4N0"/>
<sequence>MLIIALVILVLIGLGAATAMRMAGSARQVSSNMRQEALAQQYAELALSYCESELQKAQREPGFEDTDLSTTAGIGAGTWRKPAAWTSTGIGAAKDVPGTLVSGSQPPKKNPQCFVELLQVAGAVNTVYLVTARGFSAGYDAEPDGRTKAGAVVWLQSILALQ</sequence>
<keyword evidence="3" id="KW-1185">Reference proteome</keyword>
<organism evidence="2 3">
    <name type="scientific">Ramlibacter aurantiacus</name>
    <dbReference type="NCBI Taxonomy" id="2801330"/>
    <lineage>
        <taxon>Bacteria</taxon>
        <taxon>Pseudomonadati</taxon>
        <taxon>Pseudomonadota</taxon>
        <taxon>Betaproteobacteria</taxon>
        <taxon>Burkholderiales</taxon>
        <taxon>Comamonadaceae</taxon>
        <taxon>Ramlibacter</taxon>
    </lineage>
</organism>
<dbReference type="Pfam" id="PF14341">
    <property type="entry name" value="PilX_N"/>
    <property type="match status" value="1"/>
</dbReference>
<proteinExistence type="predicted"/>
<dbReference type="InterPro" id="IPR025746">
    <property type="entry name" value="PilX_N_dom"/>
</dbReference>
<gene>
    <name evidence="2" type="ORF">JI739_09050</name>
</gene>
<name>A0A937D4N0_9BURK</name>
<feature type="domain" description="Type 4 fimbrial biogenesis protein PilX N-terminal" evidence="1">
    <location>
        <begin position="2"/>
        <end position="47"/>
    </location>
</feature>
<dbReference type="EMBL" id="JAEQNA010000002">
    <property type="protein sequence ID" value="MBL0420487.1"/>
    <property type="molecule type" value="Genomic_DNA"/>
</dbReference>
<evidence type="ECO:0000259" key="1">
    <source>
        <dbReference type="Pfam" id="PF14341"/>
    </source>
</evidence>
<dbReference type="Proteomes" id="UP000613011">
    <property type="component" value="Unassembled WGS sequence"/>
</dbReference>
<accession>A0A937D4N0</accession>
<dbReference type="RefSeq" id="WP_201683562.1">
    <property type="nucleotide sequence ID" value="NZ_JAEQNA010000002.1"/>
</dbReference>
<evidence type="ECO:0000313" key="3">
    <source>
        <dbReference type="Proteomes" id="UP000613011"/>
    </source>
</evidence>
<comment type="caution">
    <text evidence="2">The sequence shown here is derived from an EMBL/GenBank/DDBJ whole genome shotgun (WGS) entry which is preliminary data.</text>
</comment>
<evidence type="ECO:0000313" key="2">
    <source>
        <dbReference type="EMBL" id="MBL0420487.1"/>
    </source>
</evidence>